<dbReference type="Proteomes" id="UP000772434">
    <property type="component" value="Unassembled WGS sequence"/>
</dbReference>
<feature type="non-terminal residue" evidence="3">
    <location>
        <position position="1"/>
    </location>
</feature>
<feature type="non-terminal residue" evidence="3">
    <location>
        <position position="310"/>
    </location>
</feature>
<accession>A0A9P5PDZ2</accession>
<reference evidence="3" key="1">
    <citation type="submission" date="2020-11" db="EMBL/GenBank/DDBJ databases">
        <authorList>
            <consortium name="DOE Joint Genome Institute"/>
            <person name="Ahrendt S."/>
            <person name="Riley R."/>
            <person name="Andreopoulos W."/>
            <person name="Labutti K."/>
            <person name="Pangilinan J."/>
            <person name="Ruiz-Duenas F.J."/>
            <person name="Barrasa J.M."/>
            <person name="Sanchez-Garcia M."/>
            <person name="Camarero S."/>
            <person name="Miyauchi S."/>
            <person name="Serrano A."/>
            <person name="Linde D."/>
            <person name="Babiker R."/>
            <person name="Drula E."/>
            <person name="Ayuso-Fernandez I."/>
            <person name="Pacheco R."/>
            <person name="Padilla G."/>
            <person name="Ferreira P."/>
            <person name="Barriuso J."/>
            <person name="Kellner H."/>
            <person name="Castanera R."/>
            <person name="Alfaro M."/>
            <person name="Ramirez L."/>
            <person name="Pisabarro A.G."/>
            <person name="Kuo A."/>
            <person name="Tritt A."/>
            <person name="Lipzen A."/>
            <person name="He G."/>
            <person name="Yan M."/>
            <person name="Ng V."/>
            <person name="Cullen D."/>
            <person name="Martin F."/>
            <person name="Rosso M.-N."/>
            <person name="Henrissat B."/>
            <person name="Hibbett D."/>
            <person name="Martinez A.T."/>
            <person name="Grigoriev I.V."/>
        </authorList>
    </citation>
    <scope>NUCLEOTIDE SEQUENCE</scope>
    <source>
        <strain evidence="3">AH 40177</strain>
    </source>
</reference>
<evidence type="ECO:0000313" key="5">
    <source>
        <dbReference type="Proteomes" id="UP000772434"/>
    </source>
</evidence>
<sequence length="310" mass="35273">VRTLLHILLGTKRKNGKGIFGEISVYYGVVEAQGRGTLHIHLLVWLQKGMNPMEIKQRCKSSPNFVEKLTAWYDDVFSQNIPEDTHQYIREQGMYIRQPVMSRSQDPTEPTFQESFAQDLRDVLESSAMIHEHGDTCYKHLPKNIRSLRDDNKDCRFQLPREMSEKTHFDEDDALVLKCNNGFVNGHNPLITISQRCNSDAKPIGSGTVAMAMFQYVGNYTVKFTLDTALVFSALCASIKILAENPPMDIDGVIDTGERSRQLLLKTANKLIAKRELSSQQVATALLGEPSHYTNRAFPRFYWSGMLREI</sequence>
<evidence type="ECO:0000313" key="3">
    <source>
        <dbReference type="EMBL" id="KAF9061554.1"/>
    </source>
</evidence>
<evidence type="ECO:0000313" key="4">
    <source>
        <dbReference type="EMBL" id="KAF9068049.1"/>
    </source>
</evidence>
<protein>
    <recommendedName>
        <fullName evidence="1">Helitron helicase-like domain-containing protein</fullName>
    </recommendedName>
</protein>
<comment type="caution">
    <text evidence="3">The sequence shown here is derived from an EMBL/GenBank/DDBJ whole genome shotgun (WGS) entry which is preliminary data.</text>
</comment>
<organism evidence="3 5">
    <name type="scientific">Rhodocollybia butyracea</name>
    <dbReference type="NCBI Taxonomy" id="206335"/>
    <lineage>
        <taxon>Eukaryota</taxon>
        <taxon>Fungi</taxon>
        <taxon>Dikarya</taxon>
        <taxon>Basidiomycota</taxon>
        <taxon>Agaricomycotina</taxon>
        <taxon>Agaricomycetes</taxon>
        <taxon>Agaricomycetidae</taxon>
        <taxon>Agaricales</taxon>
        <taxon>Marasmiineae</taxon>
        <taxon>Omphalotaceae</taxon>
        <taxon>Rhodocollybia</taxon>
    </lineage>
</organism>
<dbReference type="EMBL" id="JADNRY010000065">
    <property type="protein sequence ID" value="KAF9068049.1"/>
    <property type="molecule type" value="Genomic_DNA"/>
</dbReference>
<dbReference type="InterPro" id="IPR025476">
    <property type="entry name" value="Helitron_helicase-like"/>
</dbReference>
<keyword evidence="5" id="KW-1185">Reference proteome</keyword>
<evidence type="ECO:0000313" key="2">
    <source>
        <dbReference type="EMBL" id="KAF9060171.1"/>
    </source>
</evidence>
<dbReference type="AlphaFoldDB" id="A0A9P5PDZ2"/>
<name>A0A9P5PDZ2_9AGAR</name>
<dbReference type="EMBL" id="JADNRY010000256">
    <property type="protein sequence ID" value="KAF9060171.1"/>
    <property type="molecule type" value="Genomic_DNA"/>
</dbReference>
<dbReference type="OrthoDB" id="3267861at2759"/>
<gene>
    <name evidence="2" type="ORF">BDP27DRAFT_1148058</name>
    <name evidence="3" type="ORF">BDP27DRAFT_1163105</name>
    <name evidence="4" type="ORF">BDP27DRAFT_1168094</name>
</gene>
<feature type="domain" description="Helitron helicase-like" evidence="1">
    <location>
        <begin position="8"/>
        <end position="44"/>
    </location>
</feature>
<dbReference type="Pfam" id="PF14214">
    <property type="entry name" value="Helitron_like_N"/>
    <property type="match status" value="1"/>
</dbReference>
<evidence type="ECO:0000259" key="1">
    <source>
        <dbReference type="Pfam" id="PF14214"/>
    </source>
</evidence>
<dbReference type="EMBL" id="JADNRY010000198">
    <property type="protein sequence ID" value="KAF9061554.1"/>
    <property type="molecule type" value="Genomic_DNA"/>
</dbReference>
<proteinExistence type="predicted"/>